<dbReference type="PANTHER" id="PTHR42655:SF1">
    <property type="entry name" value="GLYCOGEN PHOSPHORYLASE"/>
    <property type="match status" value="1"/>
</dbReference>
<evidence type="ECO:0000259" key="5">
    <source>
        <dbReference type="Pfam" id="PF11897"/>
    </source>
</evidence>
<gene>
    <name evidence="6" type="ORF">A9404_06460</name>
</gene>
<organism evidence="6 7">
    <name type="scientific">Halothiobacillus diazotrophicus</name>
    <dbReference type="NCBI Taxonomy" id="1860122"/>
    <lineage>
        <taxon>Bacteria</taxon>
        <taxon>Pseudomonadati</taxon>
        <taxon>Pseudomonadota</taxon>
        <taxon>Gammaproteobacteria</taxon>
        <taxon>Chromatiales</taxon>
        <taxon>Halothiobacillaceae</taxon>
        <taxon>Halothiobacillus</taxon>
    </lineage>
</organism>
<keyword evidence="3" id="KW-0021">Allosteric enzyme</keyword>
<dbReference type="OrthoDB" id="7229284at2"/>
<dbReference type="Pfam" id="PF11897">
    <property type="entry name" value="DUF3417"/>
    <property type="match status" value="1"/>
</dbReference>
<dbReference type="AlphaFoldDB" id="A0A191ZK93"/>
<reference evidence="6 7" key="1">
    <citation type="submission" date="2016-06" db="EMBL/GenBank/DDBJ databases">
        <title>Insight into the functional genes involving in sulfur oxidation in Pearl River water.</title>
        <authorList>
            <person name="Luo J."/>
            <person name="Tan X."/>
            <person name="Lin W."/>
        </authorList>
    </citation>
    <scope>NUCLEOTIDE SEQUENCE [LARGE SCALE GENOMIC DNA]</scope>
    <source>
        <strain evidence="6 7">LS2</strain>
    </source>
</reference>
<dbReference type="EMBL" id="CP016027">
    <property type="protein sequence ID" value="ANJ68326.1"/>
    <property type="molecule type" value="Genomic_DNA"/>
</dbReference>
<dbReference type="PIRSF" id="PIRSF000460">
    <property type="entry name" value="Pprylas_GlgP"/>
    <property type="match status" value="1"/>
</dbReference>
<dbReference type="Pfam" id="PF00343">
    <property type="entry name" value="Phosphorylase"/>
    <property type="match status" value="1"/>
</dbReference>
<dbReference type="GO" id="GO:0005975">
    <property type="term" value="P:carbohydrate metabolic process"/>
    <property type="evidence" value="ECO:0007669"/>
    <property type="project" value="InterPro"/>
</dbReference>
<name>A0A191ZK93_9GAMM</name>
<dbReference type="SUPFAM" id="SSF53756">
    <property type="entry name" value="UDP-Glycosyltransferase/glycogen phosphorylase"/>
    <property type="match status" value="1"/>
</dbReference>
<proteinExistence type="inferred from homology"/>
<evidence type="ECO:0000256" key="4">
    <source>
        <dbReference type="PIRSR" id="PIRSR000460-1"/>
    </source>
</evidence>
<comment type="catalytic activity">
    <reaction evidence="1">
        <text>[(1-&gt;4)-alpha-D-glucosyl](n) + phosphate = [(1-&gt;4)-alpha-D-glucosyl](n-1) + alpha-D-glucose 1-phosphate</text>
        <dbReference type="Rhea" id="RHEA:41732"/>
        <dbReference type="Rhea" id="RHEA-COMP:9584"/>
        <dbReference type="Rhea" id="RHEA-COMP:9586"/>
        <dbReference type="ChEBI" id="CHEBI:15444"/>
        <dbReference type="ChEBI" id="CHEBI:43474"/>
        <dbReference type="ChEBI" id="CHEBI:58601"/>
        <dbReference type="EC" id="2.4.1.1"/>
    </reaction>
</comment>
<dbReference type="InterPro" id="IPR011834">
    <property type="entry name" value="Agluc_phsphrylas"/>
</dbReference>
<evidence type="ECO:0000256" key="2">
    <source>
        <dbReference type="ARBA" id="ARBA00006047"/>
    </source>
</evidence>
<dbReference type="PANTHER" id="PTHR42655">
    <property type="entry name" value="GLYCOGEN PHOSPHORYLASE"/>
    <property type="match status" value="1"/>
</dbReference>
<evidence type="ECO:0000256" key="1">
    <source>
        <dbReference type="ARBA" id="ARBA00001275"/>
    </source>
</evidence>
<feature type="domain" description="DUF3417" evidence="5">
    <location>
        <begin position="11"/>
        <end position="118"/>
    </location>
</feature>
<feature type="modified residue" description="N6-(pyridoxal phosphate)lysine" evidence="4">
    <location>
        <position position="604"/>
    </location>
</feature>
<keyword evidence="7" id="KW-1185">Reference proteome</keyword>
<dbReference type="InterPro" id="IPR052182">
    <property type="entry name" value="Glycogen/Maltodextrin_Phosph"/>
</dbReference>
<evidence type="ECO:0000256" key="3">
    <source>
        <dbReference type="ARBA" id="ARBA00022533"/>
    </source>
</evidence>
<protein>
    <submittedName>
        <fullName evidence="6">Alpha-glucan phosphorylase</fullName>
    </submittedName>
</protein>
<comment type="similarity">
    <text evidence="2">Belongs to the glycogen phosphorylase family.</text>
</comment>
<dbReference type="InterPro" id="IPR000811">
    <property type="entry name" value="Glyco_trans_35"/>
</dbReference>
<dbReference type="GO" id="GO:0008184">
    <property type="term" value="F:glycogen phosphorylase activity"/>
    <property type="evidence" value="ECO:0007669"/>
    <property type="project" value="InterPro"/>
</dbReference>
<dbReference type="STRING" id="1860122.A9404_06460"/>
<dbReference type="GO" id="GO:0030170">
    <property type="term" value="F:pyridoxal phosphate binding"/>
    <property type="evidence" value="ECO:0007669"/>
    <property type="project" value="InterPro"/>
</dbReference>
<evidence type="ECO:0000313" key="7">
    <source>
        <dbReference type="Proteomes" id="UP000078596"/>
    </source>
</evidence>
<dbReference type="KEGG" id="haz:A9404_06460"/>
<dbReference type="NCBIfam" id="TIGR02094">
    <property type="entry name" value="more_P_ylases"/>
    <property type="match status" value="1"/>
</dbReference>
<dbReference type="InterPro" id="IPR024517">
    <property type="entry name" value="Glycogen_phosphorylase_DUF3417"/>
</dbReference>
<evidence type="ECO:0000313" key="6">
    <source>
        <dbReference type="EMBL" id="ANJ68326.1"/>
    </source>
</evidence>
<accession>A0A191ZK93</accession>
<dbReference type="Proteomes" id="UP000078596">
    <property type="component" value="Chromosome"/>
</dbReference>
<dbReference type="Gene3D" id="3.40.50.2000">
    <property type="entry name" value="Glycogen Phosphorylase B"/>
    <property type="match status" value="3"/>
</dbReference>
<keyword evidence="4" id="KW-0663">Pyridoxal phosphate</keyword>
<sequence>MDLKPYLPRELPPPLEALSVLALDLRWSWNHASDELWRLIDPDLWEATGNPWLIMQSVSRERLDTLAADEAFMSEFQRIIRDRAENLAETTWFDRVERGEELGLVAYFSMEFGLSESLPIYSGGLGILAGDVLKTASDLGVPMVGIGLLYQQGYFRQAINGNGEQLAYFPFNDPAMLPILPLRDASGSWLRIQVELPGRSLQLRCWDVQIGRTHLYLLDANHPVNNPRDRGITGELYGGDNETRLAQEIILGIGGWRLLEALDLPVRVCHLNEGHAALAVLERAARAMPQLDVDFVTALRATRAGNIFTTHTPVPAAFDRFDPLLARQYLEPYATQWGIDLDTLLDLGRGVSDGADAPLNMAYLALRASGAAFGVSRLHGSVSRALFAPLFPRWPLDEVPIGHITNGVHTPTWDSQAADALWTRACGKARWSGEIKPVAEKVAVLDDETLWNFRAQQRHGLIGALRARIALQRANRGEPQDRVAASVNLLDPNTLTLGFARRFTGYKRPNLLLEQPERLARLLSDPHRPVQLVLAGKAHPKDGPGQAMIRQWFEFIRQNEALSRHVIFIEDYDMALAAELVQGVDVWINTPRRPWEASGTSGMKVLVNGGLNLSELDGWWAEAYTPDVGWALGDRAEHDSDPVWDRHEAEMLYQVLEESVIPDFYARDARGIPQRWVARVRESMAHLTPVYSTNRMLREYVETYYLPAARAVGNRLARGGEAARALQDWARRIDAHWPAVRIGGANLGVEAGVLHVDVQVFLDDLQVDDVCVQLFANSVEADTAPERHVLVRSEPLPGAVNGFHYTAHVATNRSVADYTVRVVPNHPLASIPLDSRHILWDHE</sequence>